<name>A0ABR7Q6S1_9FLAO</name>
<organism evidence="1 2">
    <name type="scientific">Kordia aestuariivivens</name>
    <dbReference type="NCBI Taxonomy" id="2759037"/>
    <lineage>
        <taxon>Bacteria</taxon>
        <taxon>Pseudomonadati</taxon>
        <taxon>Bacteroidota</taxon>
        <taxon>Flavobacteriia</taxon>
        <taxon>Flavobacteriales</taxon>
        <taxon>Flavobacteriaceae</taxon>
        <taxon>Kordia</taxon>
    </lineage>
</organism>
<comment type="caution">
    <text evidence="1">The sequence shown here is derived from an EMBL/GenBank/DDBJ whole genome shotgun (WGS) entry which is preliminary data.</text>
</comment>
<dbReference type="InterPro" id="IPR016181">
    <property type="entry name" value="Acyl_CoA_acyltransferase"/>
</dbReference>
<dbReference type="SUPFAM" id="SSF55729">
    <property type="entry name" value="Acyl-CoA N-acyltransferases (Nat)"/>
    <property type="match status" value="1"/>
</dbReference>
<gene>
    <name evidence="1" type="ORF">H2O64_06030</name>
</gene>
<reference evidence="1 2" key="1">
    <citation type="submission" date="2020-07" db="EMBL/GenBank/DDBJ databases">
        <title>Description of Kordia aestuariivivens sp. nov., isolated from a tidal flat.</title>
        <authorList>
            <person name="Park S."/>
            <person name="Yoon J.-H."/>
        </authorList>
    </citation>
    <scope>NUCLEOTIDE SEQUENCE [LARGE SCALE GENOMIC DNA]</scope>
    <source>
        <strain evidence="1 2">YSTF-M3</strain>
    </source>
</reference>
<keyword evidence="2" id="KW-1185">Reference proteome</keyword>
<dbReference type="Pfam" id="PF04339">
    <property type="entry name" value="FemAB_like"/>
    <property type="match status" value="1"/>
</dbReference>
<evidence type="ECO:0000313" key="1">
    <source>
        <dbReference type="EMBL" id="MBC8754222.1"/>
    </source>
</evidence>
<sequence>MSYKQPLFYNNVNDIPQEYWQQLGCLDNTYYTPQFLHAYEISNKDIVFRYIIILNDQQEAVAFAATQVVTIPIETITKNVKISDRFKKRINSLFYKSTPKIMFCGNVFLSGEYGTFIKKDEDTNARFHELVAALKVLMKETKKLHAVFVKDFKEASLPITDQLKDYKYIPMKVEPNMIIRLQSEWKSFDDYKNALKSKYRVKANKADSKSEKLTVKLFTSQDIEHHKSELQALYENTIANANFNAQVLNLNTYTQLKETYGDQFIIKGYFLNDKLVGFLSAMSNQENLDAHFIGLDYSLNKKFGIYPRILNDYVRLGIQRQAKRINLGRTASEIKSTLGAKPQDLTCYIRHKQPLLNAAMRPFIKNIKIKSFREHSVFK</sequence>
<dbReference type="EMBL" id="JACGWS010000003">
    <property type="protein sequence ID" value="MBC8754222.1"/>
    <property type="molecule type" value="Genomic_DNA"/>
</dbReference>
<dbReference type="InterPro" id="IPR007434">
    <property type="entry name" value="FemAB-like"/>
</dbReference>
<proteinExistence type="predicted"/>
<dbReference type="Gene3D" id="3.40.630.30">
    <property type="match status" value="1"/>
</dbReference>
<evidence type="ECO:0000313" key="2">
    <source>
        <dbReference type="Proteomes" id="UP000619238"/>
    </source>
</evidence>
<accession>A0ABR7Q6S1</accession>
<protein>
    <submittedName>
        <fullName evidence="1">N-acetyltransferase</fullName>
    </submittedName>
</protein>
<dbReference type="Proteomes" id="UP000619238">
    <property type="component" value="Unassembled WGS sequence"/>
</dbReference>
<dbReference type="RefSeq" id="WP_187561269.1">
    <property type="nucleotide sequence ID" value="NZ_JACGWS010000003.1"/>
</dbReference>